<gene>
    <name evidence="2" type="ORF">LWI29_031953</name>
</gene>
<name>A0AA39W4N6_ACESA</name>
<reference evidence="2" key="1">
    <citation type="journal article" date="2022" name="Plant J.">
        <title>Strategies of tolerance reflected in two North American maple genomes.</title>
        <authorList>
            <person name="McEvoy S.L."/>
            <person name="Sezen U.U."/>
            <person name="Trouern-Trend A."/>
            <person name="McMahon S.M."/>
            <person name="Schaberg P.G."/>
            <person name="Yang J."/>
            <person name="Wegrzyn J.L."/>
            <person name="Swenson N.G."/>
        </authorList>
    </citation>
    <scope>NUCLEOTIDE SEQUENCE</scope>
    <source>
        <strain evidence="2">NS2018</strain>
    </source>
</reference>
<dbReference type="Pfam" id="PF13456">
    <property type="entry name" value="RVT_3"/>
    <property type="match status" value="1"/>
</dbReference>
<dbReference type="AlphaFoldDB" id="A0AA39W4N6"/>
<reference evidence="2" key="2">
    <citation type="submission" date="2023-06" db="EMBL/GenBank/DDBJ databases">
        <authorList>
            <person name="Swenson N.G."/>
            <person name="Wegrzyn J.L."/>
            <person name="Mcevoy S.L."/>
        </authorList>
    </citation>
    <scope>NUCLEOTIDE SEQUENCE</scope>
    <source>
        <strain evidence="2">NS2018</strain>
        <tissue evidence="2">Leaf</tissue>
    </source>
</reference>
<organism evidence="2 3">
    <name type="scientific">Acer saccharum</name>
    <name type="common">Sugar maple</name>
    <dbReference type="NCBI Taxonomy" id="4024"/>
    <lineage>
        <taxon>Eukaryota</taxon>
        <taxon>Viridiplantae</taxon>
        <taxon>Streptophyta</taxon>
        <taxon>Embryophyta</taxon>
        <taxon>Tracheophyta</taxon>
        <taxon>Spermatophyta</taxon>
        <taxon>Magnoliopsida</taxon>
        <taxon>eudicotyledons</taxon>
        <taxon>Gunneridae</taxon>
        <taxon>Pentapetalae</taxon>
        <taxon>rosids</taxon>
        <taxon>malvids</taxon>
        <taxon>Sapindales</taxon>
        <taxon>Sapindaceae</taxon>
        <taxon>Hippocastanoideae</taxon>
        <taxon>Acereae</taxon>
        <taxon>Acer</taxon>
    </lineage>
</organism>
<evidence type="ECO:0000313" key="2">
    <source>
        <dbReference type="EMBL" id="KAK0602278.1"/>
    </source>
</evidence>
<proteinExistence type="predicted"/>
<protein>
    <recommendedName>
        <fullName evidence="1">RNase H type-1 domain-containing protein</fullName>
    </recommendedName>
</protein>
<keyword evidence="3" id="KW-1185">Reference proteome</keyword>
<accession>A0AA39W4N6</accession>
<dbReference type="EMBL" id="JAUESC010000003">
    <property type="protein sequence ID" value="KAK0602278.1"/>
    <property type="molecule type" value="Genomic_DNA"/>
</dbReference>
<dbReference type="InterPro" id="IPR053151">
    <property type="entry name" value="RNase_H-like"/>
</dbReference>
<evidence type="ECO:0000259" key="1">
    <source>
        <dbReference type="Pfam" id="PF13456"/>
    </source>
</evidence>
<comment type="caution">
    <text evidence="2">The sequence shown here is derived from an EMBL/GenBank/DDBJ whole genome shotgun (WGS) entry which is preliminary data.</text>
</comment>
<dbReference type="InterPro" id="IPR002156">
    <property type="entry name" value="RNaseH_domain"/>
</dbReference>
<dbReference type="Proteomes" id="UP001168877">
    <property type="component" value="Unassembled WGS sequence"/>
</dbReference>
<evidence type="ECO:0000313" key="3">
    <source>
        <dbReference type="Proteomes" id="UP001168877"/>
    </source>
</evidence>
<dbReference type="PANTHER" id="PTHR47723:SF24">
    <property type="entry name" value="RNASE H TYPE-1 DOMAIN-CONTAINING PROTEIN"/>
    <property type="match status" value="1"/>
</dbReference>
<dbReference type="GO" id="GO:0004523">
    <property type="term" value="F:RNA-DNA hybrid ribonuclease activity"/>
    <property type="evidence" value="ECO:0007669"/>
    <property type="project" value="InterPro"/>
</dbReference>
<feature type="domain" description="RNase H type-1" evidence="1">
    <location>
        <begin position="43"/>
        <end position="93"/>
    </location>
</feature>
<dbReference type="GO" id="GO:0003676">
    <property type="term" value="F:nucleic acid binding"/>
    <property type="evidence" value="ECO:0007669"/>
    <property type="project" value="InterPro"/>
</dbReference>
<sequence>MPGVKQRSLLTVVVLSLLLLVVFLLQLRATRIYRHWEVPPPGFFKLNVDAAVKPVVSVVTAEARAILEGLAMAVDAGISKLQIESVALEVVNLCIVGM</sequence>
<dbReference type="PANTHER" id="PTHR47723">
    <property type="entry name" value="OS05G0353850 PROTEIN"/>
    <property type="match status" value="1"/>
</dbReference>